<evidence type="ECO:0000256" key="3">
    <source>
        <dbReference type="ARBA" id="ARBA00022630"/>
    </source>
</evidence>
<dbReference type="RefSeq" id="WP_097243923.1">
    <property type="nucleotide sequence ID" value="NZ_OBEG01000001.1"/>
</dbReference>
<dbReference type="EMBL" id="OBEG01000001">
    <property type="protein sequence ID" value="SNY77936.1"/>
    <property type="molecule type" value="Genomic_DNA"/>
</dbReference>
<dbReference type="InterPro" id="IPR050775">
    <property type="entry name" value="FAD-binding_Monooxygenases"/>
</dbReference>
<comment type="similarity">
    <text evidence="2">Belongs to the FAD-binding monooxygenase family.</text>
</comment>
<evidence type="ECO:0000313" key="9">
    <source>
        <dbReference type="EMBL" id="SNY77936.1"/>
    </source>
</evidence>
<dbReference type="PANTHER" id="PTHR43098:SF3">
    <property type="entry name" value="L-ORNITHINE N(5)-MONOOXYGENASE-RELATED"/>
    <property type="match status" value="1"/>
</dbReference>
<dbReference type="GO" id="GO:0016709">
    <property type="term" value="F:oxidoreductase activity, acting on paired donors, with incorporation or reduction of molecular oxygen, NAD(P)H as one donor, and incorporation of one atom of oxygen"/>
    <property type="evidence" value="ECO:0007669"/>
    <property type="project" value="UniProtKB-ARBA"/>
</dbReference>
<gene>
    <name evidence="9" type="ORF">SAMN04244553_1137</name>
</gene>
<accession>A0A285L2V5</accession>
<protein>
    <submittedName>
        <fullName evidence="9">Predicted flavoprotein CzcO associated with the cation diffusion facilitator CzcD</fullName>
    </submittedName>
</protein>
<comment type="cofactor">
    <cofactor evidence="1">
        <name>FAD</name>
        <dbReference type="ChEBI" id="CHEBI:57692"/>
    </cofactor>
</comment>
<dbReference type="Pfam" id="PF13738">
    <property type="entry name" value="Pyr_redox_3"/>
    <property type="match status" value="1"/>
</dbReference>
<evidence type="ECO:0000256" key="8">
    <source>
        <dbReference type="SAM" id="MobiDB-lite"/>
    </source>
</evidence>
<dbReference type="STRING" id="1379680.GCA_001612615_04998"/>
<feature type="compositionally biased region" description="Basic residues" evidence="8">
    <location>
        <begin position="516"/>
        <end position="527"/>
    </location>
</feature>
<dbReference type="Gene3D" id="3.50.50.60">
    <property type="entry name" value="FAD/NAD(P)-binding domain"/>
    <property type="match status" value="3"/>
</dbReference>
<reference evidence="9 10" key="1">
    <citation type="submission" date="2017-09" db="EMBL/GenBank/DDBJ databases">
        <authorList>
            <person name="Ehlers B."/>
            <person name="Leendertz F.H."/>
        </authorList>
    </citation>
    <scope>NUCLEOTIDE SEQUENCE [LARGE SCALE GENOMIC DNA]</scope>
    <source>
        <strain evidence="9 10">DSM 45537</strain>
    </source>
</reference>
<feature type="region of interest" description="Disordered" evidence="8">
    <location>
        <begin position="507"/>
        <end position="527"/>
    </location>
</feature>
<evidence type="ECO:0000313" key="10">
    <source>
        <dbReference type="Proteomes" id="UP000219565"/>
    </source>
</evidence>
<evidence type="ECO:0000256" key="2">
    <source>
        <dbReference type="ARBA" id="ARBA00010139"/>
    </source>
</evidence>
<evidence type="ECO:0000256" key="1">
    <source>
        <dbReference type="ARBA" id="ARBA00001974"/>
    </source>
</evidence>
<evidence type="ECO:0000256" key="6">
    <source>
        <dbReference type="ARBA" id="ARBA00023002"/>
    </source>
</evidence>
<keyword evidence="4" id="KW-0274">FAD</keyword>
<keyword evidence="7" id="KW-0503">Monooxygenase</keyword>
<dbReference type="InterPro" id="IPR036188">
    <property type="entry name" value="FAD/NAD-bd_sf"/>
</dbReference>
<evidence type="ECO:0000256" key="4">
    <source>
        <dbReference type="ARBA" id="ARBA00022827"/>
    </source>
</evidence>
<sequence length="527" mass="59552">MTNSALPPVDHEILIIGAGFSGIGVAIKLDEAGMHDFRIVEAGEGAGGTWHWNTYPGIGVDIPSFSYQFSFEKKPDWSHVYAKGAELKAYAEHCVDKYGLRSRFIFDTKIARIHFEEDAHRWRLSSTDGREFTARYVINATGVLSEPNEVRFNGIDDFTGPIVHTARWDHTLDLKGKRVGVIGTGASSVQVVPAVAPEVTQLTVFQRTPIWCIAKHDRPLSPRMQWTLAHLPGTEMLARIISQGFVETILPLAVHYHTLFPITKYAEYSARRMLARQVHDPGVREKLTPQYGFGCKRPSFSNDYLPAFNRTNVHLETAGIDRITPTGVRTVDGVEHELDVIILATGFKLPYSPGVPYECVGTDGIDLDAFWAKERVQAYEGVSIPHFPNLFAMFAPYGYNGSSYFTLIEVCAKHIVRALDQARRVGATRVEITGDANTRYFEEMMRRRKRQVFWQDSCREANSYYYDRNGDVPLRPVTTIETYWRSGHFDLTDYRFDRWRPTTTEAADVNETSTRRAGKRKGAAARA</sequence>
<keyword evidence="5" id="KW-0521">NADP</keyword>
<keyword evidence="10" id="KW-1185">Reference proteome</keyword>
<evidence type="ECO:0000256" key="7">
    <source>
        <dbReference type="ARBA" id="ARBA00023033"/>
    </source>
</evidence>
<evidence type="ECO:0000256" key="5">
    <source>
        <dbReference type="ARBA" id="ARBA00022857"/>
    </source>
</evidence>
<dbReference type="PANTHER" id="PTHR43098">
    <property type="entry name" value="L-ORNITHINE N(5)-MONOOXYGENASE-RELATED"/>
    <property type="match status" value="1"/>
</dbReference>
<dbReference type="OrthoDB" id="5168853at2"/>
<proteinExistence type="inferred from homology"/>
<dbReference type="SUPFAM" id="SSF51905">
    <property type="entry name" value="FAD/NAD(P)-binding domain"/>
    <property type="match status" value="1"/>
</dbReference>
<organism evidence="9 10">
    <name type="scientific">Nocardia amikacinitolerans</name>
    <dbReference type="NCBI Taxonomy" id="756689"/>
    <lineage>
        <taxon>Bacteria</taxon>
        <taxon>Bacillati</taxon>
        <taxon>Actinomycetota</taxon>
        <taxon>Actinomycetes</taxon>
        <taxon>Mycobacteriales</taxon>
        <taxon>Nocardiaceae</taxon>
        <taxon>Nocardia</taxon>
    </lineage>
</organism>
<keyword evidence="6" id="KW-0560">Oxidoreductase</keyword>
<dbReference type="Proteomes" id="UP000219565">
    <property type="component" value="Unassembled WGS sequence"/>
</dbReference>
<name>A0A285L2V5_9NOCA</name>
<dbReference type="AlphaFoldDB" id="A0A285L2V5"/>
<keyword evidence="3" id="KW-0285">Flavoprotein</keyword>